<dbReference type="AlphaFoldDB" id="M1XP34"/>
<dbReference type="KEGG" id="nmo:Nmlp_1574"/>
<evidence type="ECO:0000313" key="3">
    <source>
        <dbReference type="Proteomes" id="UP000011867"/>
    </source>
</evidence>
<proteinExistence type="predicted"/>
<feature type="compositionally biased region" description="Low complexity" evidence="1">
    <location>
        <begin position="94"/>
        <end position="110"/>
    </location>
</feature>
<dbReference type="RefSeq" id="WP_015408616.1">
    <property type="nucleotide sequence ID" value="NC_020388.1"/>
</dbReference>
<feature type="region of interest" description="Disordered" evidence="1">
    <location>
        <begin position="194"/>
        <end position="319"/>
    </location>
</feature>
<name>M1XP34_NATM8</name>
<feature type="compositionally biased region" description="Acidic residues" evidence="1">
    <location>
        <begin position="254"/>
        <end position="277"/>
    </location>
</feature>
<dbReference type="eggNOG" id="arCOG06339">
    <property type="taxonomic scope" value="Archaea"/>
</dbReference>
<evidence type="ECO:0000313" key="2">
    <source>
        <dbReference type="EMBL" id="CCQ35773.1"/>
    </source>
</evidence>
<organism evidence="2 3">
    <name type="scientific">Natronomonas moolapensis (strain DSM 18674 / CECT 7526 / JCM 14361 / 8.8.11)</name>
    <dbReference type="NCBI Taxonomy" id="268739"/>
    <lineage>
        <taxon>Archaea</taxon>
        <taxon>Methanobacteriati</taxon>
        <taxon>Methanobacteriota</taxon>
        <taxon>Stenosarchaea group</taxon>
        <taxon>Halobacteria</taxon>
        <taxon>Halobacteriales</taxon>
        <taxon>Natronomonadaceae</taxon>
        <taxon>Natronomonas</taxon>
    </lineage>
</organism>
<dbReference type="GeneID" id="14652242"/>
<feature type="region of interest" description="Disordered" evidence="1">
    <location>
        <begin position="68"/>
        <end position="165"/>
    </location>
</feature>
<protein>
    <submittedName>
        <fullName evidence="2">Uncharacterized protein</fullName>
    </submittedName>
</protein>
<feature type="compositionally biased region" description="Acidic residues" evidence="1">
    <location>
        <begin position="81"/>
        <end position="93"/>
    </location>
</feature>
<feature type="compositionally biased region" description="Low complexity" evidence="1">
    <location>
        <begin position="198"/>
        <end position="213"/>
    </location>
</feature>
<feature type="compositionally biased region" description="Basic and acidic residues" evidence="1">
    <location>
        <begin position="278"/>
        <end position="287"/>
    </location>
</feature>
<dbReference type="STRING" id="268739.Nmlp_1574"/>
<dbReference type="EMBL" id="HF582854">
    <property type="protein sequence ID" value="CCQ35773.1"/>
    <property type="molecule type" value="Genomic_DNA"/>
</dbReference>
<dbReference type="HOGENOM" id="CLU_870490_0_0_2"/>
<dbReference type="Proteomes" id="UP000011867">
    <property type="component" value="Chromosome"/>
</dbReference>
<gene>
    <name evidence="2" type="ordered locus">Nmlp_1574</name>
</gene>
<sequence length="319" mass="31428">MKRNTRLVAVALSALLALSVIGPGLAVADAKSSNGSLAVDASVDDGVLVTVTDNGEGVANATVNVLVDDRDAPLDNQTADDGNETADDGDDPASGDASVDAGADAYAGAGTYITEEDGTVEPPTPEERLNVTIRATVGDRTATTRETLPAGSESDSGPIAERGTEQPFGFQVVAFVRGLSNVDDGTVGQRVAEFATSNNPGNPPAHAGPGNATAEDRTESANGTEADGRVGPPAHAGPGGDGGPPDHAGPGSDDGSEDGDAESDGSDDADESDGNDWADERVEGADRDDGEASTGGGPGNSGTAPGNSDAGPGNGPPGR</sequence>
<accession>M1XP34</accession>
<evidence type="ECO:0000256" key="1">
    <source>
        <dbReference type="SAM" id="MobiDB-lite"/>
    </source>
</evidence>
<reference evidence="2 3" key="1">
    <citation type="journal article" date="2013" name="Genome Announc.">
        <title>Genome of the haloarchaeon Natronomonas moolapensis, a neutrophilic member of a previously haloalkaliphilic genus.</title>
        <authorList>
            <person name="Dyall-Smith M.L."/>
            <person name="Pfeiffer F."/>
            <person name="Oberwinkler T."/>
            <person name="Klee K."/>
            <person name="Rampp M."/>
            <person name="Palm P."/>
            <person name="Gross K."/>
            <person name="Schuster S.C."/>
            <person name="Oesterhelt D."/>
        </authorList>
    </citation>
    <scope>NUCLEOTIDE SEQUENCE [LARGE SCALE GENOMIC DNA]</scope>
    <source>
        <strain evidence="3">DSM 18674 / JCM 14361 / 8.8.11</strain>
    </source>
</reference>
<keyword evidence="3" id="KW-1185">Reference proteome</keyword>